<dbReference type="GO" id="GO:0071555">
    <property type="term" value="P:cell wall organization"/>
    <property type="evidence" value="ECO:0007669"/>
    <property type="project" value="UniProtKB-UniRule"/>
</dbReference>
<proteinExistence type="inferred from homology"/>
<dbReference type="PANTHER" id="PTHR30582">
    <property type="entry name" value="L,D-TRANSPEPTIDASE"/>
    <property type="match status" value="1"/>
</dbReference>
<keyword evidence="3" id="KW-0328">Glycosyltransferase</keyword>
<dbReference type="GO" id="GO:0008360">
    <property type="term" value="P:regulation of cell shape"/>
    <property type="evidence" value="ECO:0007669"/>
    <property type="project" value="UniProtKB-UniRule"/>
</dbReference>
<keyword evidence="6 9" id="KW-0133">Cell shape</keyword>
<evidence type="ECO:0000256" key="2">
    <source>
        <dbReference type="ARBA" id="ARBA00005992"/>
    </source>
</evidence>
<evidence type="ECO:0000259" key="11">
    <source>
        <dbReference type="PROSITE" id="PS52029"/>
    </source>
</evidence>
<name>A0A6J4TZS6_9ACTN</name>
<evidence type="ECO:0000256" key="6">
    <source>
        <dbReference type="ARBA" id="ARBA00022960"/>
    </source>
</evidence>
<feature type="domain" description="L,D-TPase catalytic" evidence="11">
    <location>
        <begin position="130"/>
        <end position="251"/>
    </location>
</feature>
<organism evidence="12">
    <name type="scientific">uncultured Solirubrobacteraceae bacterium</name>
    <dbReference type="NCBI Taxonomy" id="1162706"/>
    <lineage>
        <taxon>Bacteria</taxon>
        <taxon>Bacillati</taxon>
        <taxon>Actinomycetota</taxon>
        <taxon>Thermoleophilia</taxon>
        <taxon>Solirubrobacterales</taxon>
        <taxon>Solirubrobacteraceae</taxon>
        <taxon>environmental samples</taxon>
    </lineage>
</organism>
<evidence type="ECO:0000256" key="10">
    <source>
        <dbReference type="SAM" id="SignalP"/>
    </source>
</evidence>
<keyword evidence="5" id="KW-0378">Hydrolase</keyword>
<dbReference type="AlphaFoldDB" id="A0A6J4TZS6"/>
<dbReference type="InterPro" id="IPR050979">
    <property type="entry name" value="LD-transpeptidase"/>
</dbReference>
<dbReference type="Gene3D" id="2.40.440.10">
    <property type="entry name" value="L,D-transpeptidase catalytic domain-like"/>
    <property type="match status" value="1"/>
</dbReference>
<keyword evidence="10" id="KW-0732">Signal</keyword>
<dbReference type="CDD" id="cd16913">
    <property type="entry name" value="YkuD_like"/>
    <property type="match status" value="1"/>
</dbReference>
<gene>
    <name evidence="12" type="ORF">AVDCRST_MAG30-4305</name>
</gene>
<evidence type="ECO:0000313" key="12">
    <source>
        <dbReference type="EMBL" id="CAA9536758.1"/>
    </source>
</evidence>
<accession>A0A6J4TZS6</accession>
<feature type="active site" description="Nucleophile" evidence="9">
    <location>
        <position position="227"/>
    </location>
</feature>
<dbReference type="Pfam" id="PF03734">
    <property type="entry name" value="YkuD"/>
    <property type="match status" value="1"/>
</dbReference>
<dbReference type="GO" id="GO:0016757">
    <property type="term" value="F:glycosyltransferase activity"/>
    <property type="evidence" value="ECO:0007669"/>
    <property type="project" value="UniProtKB-KW"/>
</dbReference>
<evidence type="ECO:0000256" key="3">
    <source>
        <dbReference type="ARBA" id="ARBA00022676"/>
    </source>
</evidence>
<feature type="signal peptide" evidence="10">
    <location>
        <begin position="1"/>
        <end position="24"/>
    </location>
</feature>
<feature type="active site" description="Proton donor/acceptor" evidence="9">
    <location>
        <position position="211"/>
    </location>
</feature>
<comment type="similarity">
    <text evidence="2">Belongs to the YkuD family.</text>
</comment>
<keyword evidence="8 9" id="KW-0961">Cell wall biogenesis/degradation</keyword>
<dbReference type="GO" id="GO:0071972">
    <property type="term" value="F:peptidoglycan L,D-transpeptidase activity"/>
    <property type="evidence" value="ECO:0007669"/>
    <property type="project" value="TreeGrafter"/>
</dbReference>
<evidence type="ECO:0000256" key="7">
    <source>
        <dbReference type="ARBA" id="ARBA00022984"/>
    </source>
</evidence>
<evidence type="ECO:0000256" key="5">
    <source>
        <dbReference type="ARBA" id="ARBA00022801"/>
    </source>
</evidence>
<dbReference type="UniPathway" id="UPA00219"/>
<reference evidence="12" key="1">
    <citation type="submission" date="2020-02" db="EMBL/GenBank/DDBJ databases">
        <authorList>
            <person name="Meier V. D."/>
        </authorList>
    </citation>
    <scope>NUCLEOTIDE SEQUENCE</scope>
    <source>
        <strain evidence="12">AVDCRST_MAG30</strain>
    </source>
</reference>
<evidence type="ECO:0000256" key="1">
    <source>
        <dbReference type="ARBA" id="ARBA00004752"/>
    </source>
</evidence>
<keyword evidence="7 9" id="KW-0573">Peptidoglycan synthesis</keyword>
<evidence type="ECO:0000256" key="8">
    <source>
        <dbReference type="ARBA" id="ARBA00023316"/>
    </source>
</evidence>
<dbReference type="PANTHER" id="PTHR30582:SF24">
    <property type="entry name" value="L,D-TRANSPEPTIDASE ERFK_SRFK-RELATED"/>
    <property type="match status" value="1"/>
</dbReference>
<keyword evidence="4" id="KW-0808">Transferase</keyword>
<dbReference type="GO" id="GO:0005576">
    <property type="term" value="C:extracellular region"/>
    <property type="evidence" value="ECO:0007669"/>
    <property type="project" value="TreeGrafter"/>
</dbReference>
<evidence type="ECO:0000256" key="4">
    <source>
        <dbReference type="ARBA" id="ARBA00022679"/>
    </source>
</evidence>
<dbReference type="SUPFAM" id="SSF141523">
    <property type="entry name" value="L,D-transpeptidase catalytic domain-like"/>
    <property type="match status" value="1"/>
</dbReference>
<dbReference type="InterPro" id="IPR005490">
    <property type="entry name" value="LD_TPept_cat_dom"/>
</dbReference>
<dbReference type="InterPro" id="IPR038063">
    <property type="entry name" value="Transpep_catalytic_dom"/>
</dbReference>
<dbReference type="PROSITE" id="PS52029">
    <property type="entry name" value="LD_TPASE"/>
    <property type="match status" value="1"/>
</dbReference>
<sequence>MRRAVLLPLALLLAILAGCGGEPAAPREAAQAPALQANFEPEGEKADPAPAALPEGRYLLAHLKRPALLRLTPGGRTAARLARRTEFGSRTVLRVVERRDGWLRVLATQRPNGKTGWIPEASAELRATDFALHVDRSARRLALHRDGRVVRRMTVAIGRPGTPTPTGRFAVTDRLRPSRADSPYGCCAIALTGHQTKLVPGWPGGDRLAIHGTPQTETIGKAASLGCMRAHRRDLEYLLARLPLGTPVFIRA</sequence>
<feature type="chain" id="PRO_5026871362" description="L,D-TPase catalytic domain-containing protein" evidence="10">
    <location>
        <begin position="25"/>
        <end position="252"/>
    </location>
</feature>
<protein>
    <recommendedName>
        <fullName evidence="11">L,D-TPase catalytic domain-containing protein</fullName>
    </recommendedName>
</protein>
<dbReference type="GO" id="GO:0018104">
    <property type="term" value="P:peptidoglycan-protein cross-linking"/>
    <property type="evidence" value="ECO:0007669"/>
    <property type="project" value="TreeGrafter"/>
</dbReference>
<comment type="pathway">
    <text evidence="1 9">Cell wall biogenesis; peptidoglycan biosynthesis.</text>
</comment>
<dbReference type="EMBL" id="CADCVS010000563">
    <property type="protein sequence ID" value="CAA9536758.1"/>
    <property type="molecule type" value="Genomic_DNA"/>
</dbReference>
<dbReference type="PROSITE" id="PS51257">
    <property type="entry name" value="PROKAR_LIPOPROTEIN"/>
    <property type="match status" value="1"/>
</dbReference>
<evidence type="ECO:0000256" key="9">
    <source>
        <dbReference type="PROSITE-ProRule" id="PRU01373"/>
    </source>
</evidence>